<dbReference type="EMBL" id="CP117880">
    <property type="protein sequence ID" value="WDF69198.1"/>
    <property type="molecule type" value="Genomic_DNA"/>
</dbReference>
<evidence type="ECO:0000313" key="1">
    <source>
        <dbReference type="EMBL" id="WDF69198.1"/>
    </source>
</evidence>
<name>A0ABY7WHV8_9SPHI</name>
<sequence length="67" mass="7806">MKEKVYTVDEIKLLETQLAIKKVLKKNNLIYVSDDDFAVVQEILRKNDVAYSSIRNPELRINTLLIV</sequence>
<accession>A0ABY7WHV8</accession>
<keyword evidence="2" id="KW-1185">Reference proteome</keyword>
<dbReference type="Proteomes" id="UP001221558">
    <property type="component" value="Chromosome"/>
</dbReference>
<protein>
    <submittedName>
        <fullName evidence="1">Uncharacterized protein</fullName>
    </submittedName>
</protein>
<dbReference type="RefSeq" id="WP_274267925.1">
    <property type="nucleotide sequence ID" value="NZ_CP117880.1"/>
</dbReference>
<evidence type="ECO:0000313" key="2">
    <source>
        <dbReference type="Proteomes" id="UP001221558"/>
    </source>
</evidence>
<gene>
    <name evidence="1" type="ORF">PQ465_02165</name>
</gene>
<organism evidence="1 2">
    <name type="scientific">Sphingobacterium oryzagri</name>
    <dbReference type="NCBI Taxonomy" id="3025669"/>
    <lineage>
        <taxon>Bacteria</taxon>
        <taxon>Pseudomonadati</taxon>
        <taxon>Bacteroidota</taxon>
        <taxon>Sphingobacteriia</taxon>
        <taxon>Sphingobacteriales</taxon>
        <taxon>Sphingobacteriaceae</taxon>
        <taxon>Sphingobacterium</taxon>
    </lineage>
</organism>
<proteinExistence type="predicted"/>
<reference evidence="1 2" key="1">
    <citation type="submission" date="2023-02" db="EMBL/GenBank/DDBJ databases">
        <title>Genome sequence of Sphingobacterium sp. KACC 22765.</title>
        <authorList>
            <person name="Kim S."/>
            <person name="Heo J."/>
            <person name="Kwon S.-W."/>
        </authorList>
    </citation>
    <scope>NUCLEOTIDE SEQUENCE [LARGE SCALE GENOMIC DNA]</scope>
    <source>
        <strain evidence="1 2">KACC 22765</strain>
    </source>
</reference>